<dbReference type="InterPro" id="IPR011006">
    <property type="entry name" value="CheY-like_superfamily"/>
</dbReference>
<dbReference type="InterPro" id="IPR043128">
    <property type="entry name" value="Rev_trsase/Diguanyl_cyclase"/>
</dbReference>
<dbReference type="InterPro" id="IPR000160">
    <property type="entry name" value="GGDEF_dom"/>
</dbReference>
<dbReference type="HOGENOM" id="CLU_000445_11_28_4"/>
<dbReference type="CDD" id="cd01949">
    <property type="entry name" value="GGDEF"/>
    <property type="match status" value="1"/>
</dbReference>
<dbReference type="GO" id="GO:0052621">
    <property type="term" value="F:diguanylate cyclase activity"/>
    <property type="evidence" value="ECO:0007669"/>
    <property type="project" value="UniProtKB-EC"/>
</dbReference>
<dbReference type="PROSITE" id="PS50110">
    <property type="entry name" value="RESPONSE_REGULATORY"/>
    <property type="match status" value="1"/>
</dbReference>
<dbReference type="InterPro" id="IPR029787">
    <property type="entry name" value="Nucleotide_cyclase"/>
</dbReference>
<evidence type="ECO:0000313" key="7">
    <source>
        <dbReference type="Proteomes" id="UP000013966"/>
    </source>
</evidence>
<dbReference type="SMART" id="SM00448">
    <property type="entry name" value="REC"/>
    <property type="match status" value="1"/>
</dbReference>
<protein>
    <recommendedName>
        <fullName evidence="1">diguanylate cyclase</fullName>
        <ecNumber evidence="1">2.7.7.65</ecNumber>
    </recommendedName>
</protein>
<dbReference type="KEGG" id="buo:BRPE64_DCDS04970"/>
<dbReference type="PANTHER" id="PTHR45138">
    <property type="entry name" value="REGULATORY COMPONENTS OF SENSORY TRANSDUCTION SYSTEM"/>
    <property type="match status" value="1"/>
</dbReference>
<dbReference type="SMART" id="SM00267">
    <property type="entry name" value="GGDEF"/>
    <property type="match status" value="1"/>
</dbReference>
<evidence type="ECO:0000256" key="1">
    <source>
        <dbReference type="ARBA" id="ARBA00012528"/>
    </source>
</evidence>
<keyword evidence="3" id="KW-0597">Phosphoprotein</keyword>
<dbReference type="GO" id="GO:0005886">
    <property type="term" value="C:plasma membrane"/>
    <property type="evidence" value="ECO:0007669"/>
    <property type="project" value="TreeGrafter"/>
</dbReference>
<dbReference type="SUPFAM" id="SSF55073">
    <property type="entry name" value="Nucleotide cyclase"/>
    <property type="match status" value="1"/>
</dbReference>
<geneLocation type="plasmid" evidence="6 7">
    <name>p1</name>
</geneLocation>
<evidence type="ECO:0000313" key="6">
    <source>
        <dbReference type="EMBL" id="BAN27433.1"/>
    </source>
</evidence>
<dbReference type="PROSITE" id="PS50887">
    <property type="entry name" value="GGDEF"/>
    <property type="match status" value="1"/>
</dbReference>
<dbReference type="PATRIC" id="fig|758793.3.peg.5643"/>
<dbReference type="Pfam" id="PF00990">
    <property type="entry name" value="GGDEF"/>
    <property type="match status" value="1"/>
</dbReference>
<evidence type="ECO:0000256" key="2">
    <source>
        <dbReference type="ARBA" id="ARBA00034247"/>
    </source>
</evidence>
<dbReference type="EC" id="2.7.7.65" evidence="1"/>
<dbReference type="Gene3D" id="3.30.70.270">
    <property type="match status" value="1"/>
</dbReference>
<feature type="modified residue" description="4-aspartylphosphate" evidence="3">
    <location>
        <position position="65"/>
    </location>
</feature>
<dbReference type="PANTHER" id="PTHR45138:SF9">
    <property type="entry name" value="DIGUANYLATE CYCLASE DGCM-RELATED"/>
    <property type="match status" value="1"/>
</dbReference>
<dbReference type="Gene3D" id="3.40.50.2300">
    <property type="match status" value="1"/>
</dbReference>
<dbReference type="EMBL" id="AP013061">
    <property type="protein sequence ID" value="BAN27433.1"/>
    <property type="molecule type" value="Genomic_DNA"/>
</dbReference>
<organism evidence="6 7">
    <name type="scientific">Caballeronia insecticola</name>
    <dbReference type="NCBI Taxonomy" id="758793"/>
    <lineage>
        <taxon>Bacteria</taxon>
        <taxon>Pseudomonadati</taxon>
        <taxon>Pseudomonadota</taxon>
        <taxon>Betaproteobacteria</taxon>
        <taxon>Burkholderiales</taxon>
        <taxon>Burkholderiaceae</taxon>
        <taxon>Caballeronia</taxon>
    </lineage>
</organism>
<reference evidence="6 7" key="1">
    <citation type="journal article" date="2013" name="Genome Announc.">
        <title>Complete Genome Sequence of Burkholderia sp. Strain RPE64, Bacterial Symbiont of the Bean Bug Riptortus pedestris.</title>
        <authorList>
            <person name="Shibata T.F."/>
            <person name="Maeda T."/>
            <person name="Nikoh N."/>
            <person name="Yamaguchi K."/>
            <person name="Oshima K."/>
            <person name="Hattori M."/>
            <person name="Nishiyama T."/>
            <person name="Hasebe M."/>
            <person name="Fukatsu T."/>
            <person name="Kikuchi Y."/>
            <person name="Shigenobu S."/>
        </authorList>
    </citation>
    <scope>NUCLEOTIDE SEQUENCE [LARGE SCALE GENOMIC DNA]</scope>
    <source>
        <plasmid evidence="6 7">p1</plasmid>
    </source>
</reference>
<feature type="domain" description="GGDEF" evidence="5">
    <location>
        <begin position="175"/>
        <end position="312"/>
    </location>
</feature>
<gene>
    <name evidence="6" type="ORF">BRPE64_DCDS04970</name>
</gene>
<dbReference type="OrthoDB" id="9813903at2"/>
<accession>R4WRZ9</accession>
<feature type="domain" description="Response regulatory" evidence="4">
    <location>
        <begin position="17"/>
        <end position="132"/>
    </location>
</feature>
<comment type="catalytic activity">
    <reaction evidence="2">
        <text>2 GTP = 3',3'-c-di-GMP + 2 diphosphate</text>
        <dbReference type="Rhea" id="RHEA:24898"/>
        <dbReference type="ChEBI" id="CHEBI:33019"/>
        <dbReference type="ChEBI" id="CHEBI:37565"/>
        <dbReference type="ChEBI" id="CHEBI:58805"/>
        <dbReference type="EC" id="2.7.7.65"/>
    </reaction>
</comment>
<name>R4WRZ9_9BURK</name>
<dbReference type="RefSeq" id="WP_016348142.1">
    <property type="nucleotide sequence ID" value="NC_021289.1"/>
</dbReference>
<evidence type="ECO:0000259" key="4">
    <source>
        <dbReference type="PROSITE" id="PS50110"/>
    </source>
</evidence>
<keyword evidence="6" id="KW-0614">Plasmid</keyword>
<dbReference type="FunFam" id="3.30.70.270:FF:000001">
    <property type="entry name" value="Diguanylate cyclase domain protein"/>
    <property type="match status" value="1"/>
</dbReference>
<dbReference type="Pfam" id="PF00072">
    <property type="entry name" value="Response_reg"/>
    <property type="match status" value="1"/>
</dbReference>
<keyword evidence="7" id="KW-1185">Reference proteome</keyword>
<dbReference type="GO" id="GO:0000160">
    <property type="term" value="P:phosphorelay signal transduction system"/>
    <property type="evidence" value="ECO:0007669"/>
    <property type="project" value="InterPro"/>
</dbReference>
<dbReference type="GO" id="GO:1902201">
    <property type="term" value="P:negative regulation of bacterial-type flagellum-dependent cell motility"/>
    <property type="evidence" value="ECO:0007669"/>
    <property type="project" value="TreeGrafter"/>
</dbReference>
<proteinExistence type="predicted"/>
<sequence length="327" mass="36336">MEDLLQSWLLHANRRPKLLIADDQPVNIRVLYELLRHDCDIFMATSGAQAIALCQSEAPDLILLDVVMDDLDGHEVCRRLKADPMTSDVPVIFITSQDREDDEVKALELGAVDFITKPINPIVTKARVRTHLTIKFQGDLLRASALLDGLTGVANRRKFDEDLHADWRHGTRESAPLALLMVDVDYFKRFNDHYGHQAGDACLKAIAKALADALRRPYDKLARYGGEEFACLLPKTDLAGARCIAQRMIARVRELAIEHLSSDVDTRVTVSIGIAVLQPSRELTPDALLKAADDALYEAKRAGRARFAESSMDDQALRVSRASTGNV</sequence>
<dbReference type="AlphaFoldDB" id="R4WRZ9"/>
<dbReference type="InterPro" id="IPR050469">
    <property type="entry name" value="Diguanylate_Cyclase"/>
</dbReference>
<dbReference type="SUPFAM" id="SSF52172">
    <property type="entry name" value="CheY-like"/>
    <property type="match status" value="1"/>
</dbReference>
<dbReference type="InterPro" id="IPR001789">
    <property type="entry name" value="Sig_transdc_resp-reg_receiver"/>
</dbReference>
<evidence type="ECO:0000256" key="3">
    <source>
        <dbReference type="PROSITE-ProRule" id="PRU00169"/>
    </source>
</evidence>
<evidence type="ECO:0000259" key="5">
    <source>
        <dbReference type="PROSITE" id="PS50887"/>
    </source>
</evidence>
<dbReference type="NCBIfam" id="TIGR00254">
    <property type="entry name" value="GGDEF"/>
    <property type="match status" value="1"/>
</dbReference>
<dbReference type="Proteomes" id="UP000013966">
    <property type="component" value="Plasmid p1"/>
</dbReference>
<reference evidence="6 7" key="2">
    <citation type="journal article" date="2018" name="Int. J. Syst. Evol. Microbiol.">
        <title>Burkholderia insecticola sp. nov., a gut symbiotic bacterium of the bean bug Riptortus pedestris.</title>
        <authorList>
            <person name="Takeshita K."/>
            <person name="Tamaki H."/>
            <person name="Ohbayashi T."/>
            <person name="Meng X.-Y."/>
            <person name="Sone T."/>
            <person name="Mitani Y."/>
            <person name="Peeters C."/>
            <person name="Kikuchi Y."/>
            <person name="Vandamme P."/>
        </authorList>
    </citation>
    <scope>NUCLEOTIDE SEQUENCE [LARGE SCALE GENOMIC DNA]</scope>
    <source>
        <strain evidence="6">RPE64</strain>
        <plasmid evidence="6 7">p1</plasmid>
    </source>
</reference>
<dbReference type="GO" id="GO:0043709">
    <property type="term" value="P:cell adhesion involved in single-species biofilm formation"/>
    <property type="evidence" value="ECO:0007669"/>
    <property type="project" value="TreeGrafter"/>
</dbReference>